<dbReference type="OrthoDB" id="6371810at2759"/>
<dbReference type="Proteomes" id="UP000694843">
    <property type="component" value="Unplaced"/>
</dbReference>
<protein>
    <submittedName>
        <fullName evidence="4">Serine, glycine, tyrosine and glutamine-rich protein-like</fullName>
    </submittedName>
</protein>
<keyword evidence="2" id="KW-0732">Signal</keyword>
<evidence type="ECO:0000313" key="4">
    <source>
        <dbReference type="RefSeq" id="XP_018021180.1"/>
    </source>
</evidence>
<evidence type="ECO:0000256" key="1">
    <source>
        <dbReference type="SAM" id="MobiDB-lite"/>
    </source>
</evidence>
<dbReference type="RefSeq" id="XP_018021180.1">
    <property type="nucleotide sequence ID" value="XM_018165691.1"/>
</dbReference>
<evidence type="ECO:0000256" key="2">
    <source>
        <dbReference type="SAM" id="SignalP"/>
    </source>
</evidence>
<dbReference type="AlphaFoldDB" id="A0A8B7P5F2"/>
<gene>
    <name evidence="4" type="primary">LOC108677470</name>
</gene>
<evidence type="ECO:0000313" key="3">
    <source>
        <dbReference type="Proteomes" id="UP000694843"/>
    </source>
</evidence>
<reference evidence="4" key="1">
    <citation type="submission" date="2025-08" db="UniProtKB">
        <authorList>
            <consortium name="RefSeq"/>
        </authorList>
    </citation>
    <scope>IDENTIFICATION</scope>
    <source>
        <tissue evidence="4">Whole organism</tissue>
    </source>
</reference>
<keyword evidence="3" id="KW-1185">Reference proteome</keyword>
<sequence>MMRTSYVLLTVVSLAALAASTPVEKQEVPAEARAVPDAPHINPSPPDPLQKRDGAHHGGGSHASSFSSVGTSSYATAPNSFVGGHGGHGGGHGGHGGHGGGFGASGSHGGGHSKGFGASGGHGGGGFGGQSKGFPSSGHGAGGGGYGGGLGGGHGGGHAISNHIGGSSYGAPPVQQGYGAPEKQTGYYYYYYPVQAEDDKKKEKGFMDKMKKLFEPMMYPWNAMMDYFGYGEDYEYNDYDDSYGLYARSLVSRASQYVPWDAVNEVSNVVTQDECIEYFACQLGSYGREYDNMHFLLEYILPEENIADNSYYRTFKHSVLQKTDCGLYNCPLFRRRQGSTN</sequence>
<dbReference type="KEGG" id="hazt:108677470"/>
<organism evidence="3 4">
    <name type="scientific">Hyalella azteca</name>
    <name type="common">Amphipod</name>
    <dbReference type="NCBI Taxonomy" id="294128"/>
    <lineage>
        <taxon>Eukaryota</taxon>
        <taxon>Metazoa</taxon>
        <taxon>Ecdysozoa</taxon>
        <taxon>Arthropoda</taxon>
        <taxon>Crustacea</taxon>
        <taxon>Multicrustacea</taxon>
        <taxon>Malacostraca</taxon>
        <taxon>Eumalacostraca</taxon>
        <taxon>Peracarida</taxon>
        <taxon>Amphipoda</taxon>
        <taxon>Senticaudata</taxon>
        <taxon>Talitrida</taxon>
        <taxon>Talitroidea</taxon>
        <taxon>Hyalellidae</taxon>
        <taxon>Hyalella</taxon>
    </lineage>
</organism>
<feature type="signal peptide" evidence="2">
    <location>
        <begin position="1"/>
        <end position="20"/>
    </location>
</feature>
<name>A0A8B7P5F2_HYAAZ</name>
<feature type="compositionally biased region" description="Low complexity" evidence="1">
    <location>
        <begin position="62"/>
        <end position="75"/>
    </location>
</feature>
<feature type="chain" id="PRO_5034606358" evidence="2">
    <location>
        <begin position="21"/>
        <end position="341"/>
    </location>
</feature>
<feature type="region of interest" description="Disordered" evidence="1">
    <location>
        <begin position="21"/>
        <end position="140"/>
    </location>
</feature>
<accession>A0A8B7P5F2</accession>
<feature type="compositionally biased region" description="Gly residues" evidence="1">
    <location>
        <begin position="83"/>
        <end position="131"/>
    </location>
</feature>
<dbReference type="GeneID" id="108677470"/>
<proteinExistence type="predicted"/>